<dbReference type="EMBL" id="CAKOGP040001224">
    <property type="protein sequence ID" value="CAJ1944627.1"/>
    <property type="molecule type" value="Genomic_DNA"/>
</dbReference>
<evidence type="ECO:0000259" key="2">
    <source>
        <dbReference type="Pfam" id="PF00685"/>
    </source>
</evidence>
<dbReference type="InterPro" id="IPR027417">
    <property type="entry name" value="P-loop_NTPase"/>
</dbReference>
<gene>
    <name evidence="3" type="ORF">CYCCA115_LOCUS8983</name>
</gene>
<feature type="transmembrane region" description="Helical" evidence="1">
    <location>
        <begin position="20"/>
        <end position="37"/>
    </location>
</feature>
<dbReference type="Proteomes" id="UP001295423">
    <property type="component" value="Unassembled WGS sequence"/>
</dbReference>
<name>A0AAD2CS33_9STRA</name>
<accession>A0AAD2CS33</accession>
<feature type="domain" description="Sulfotransferase" evidence="2">
    <location>
        <begin position="78"/>
        <end position="330"/>
    </location>
</feature>
<evidence type="ECO:0000256" key="1">
    <source>
        <dbReference type="SAM" id="Phobius"/>
    </source>
</evidence>
<dbReference type="Pfam" id="PF00685">
    <property type="entry name" value="Sulfotransfer_1"/>
    <property type="match status" value="1"/>
</dbReference>
<dbReference type="SUPFAM" id="SSF52540">
    <property type="entry name" value="P-loop containing nucleoside triphosphate hydrolases"/>
    <property type="match status" value="1"/>
</dbReference>
<dbReference type="AlphaFoldDB" id="A0AAD2CS33"/>
<proteinExistence type="predicted"/>
<evidence type="ECO:0000313" key="3">
    <source>
        <dbReference type="EMBL" id="CAJ1944627.1"/>
    </source>
</evidence>
<keyword evidence="4" id="KW-1185">Reference proteome</keyword>
<evidence type="ECO:0000313" key="4">
    <source>
        <dbReference type="Proteomes" id="UP001295423"/>
    </source>
</evidence>
<keyword evidence="1" id="KW-0812">Transmembrane</keyword>
<organism evidence="3 4">
    <name type="scientific">Cylindrotheca closterium</name>
    <dbReference type="NCBI Taxonomy" id="2856"/>
    <lineage>
        <taxon>Eukaryota</taxon>
        <taxon>Sar</taxon>
        <taxon>Stramenopiles</taxon>
        <taxon>Ochrophyta</taxon>
        <taxon>Bacillariophyta</taxon>
        <taxon>Bacillariophyceae</taxon>
        <taxon>Bacillariophycidae</taxon>
        <taxon>Bacillariales</taxon>
        <taxon>Bacillariaceae</taxon>
        <taxon>Cylindrotheca</taxon>
    </lineage>
</organism>
<reference evidence="3" key="1">
    <citation type="submission" date="2023-08" db="EMBL/GenBank/DDBJ databases">
        <authorList>
            <person name="Audoor S."/>
            <person name="Bilcke G."/>
        </authorList>
    </citation>
    <scope>NUCLEOTIDE SEQUENCE</scope>
</reference>
<keyword evidence="1" id="KW-0472">Membrane</keyword>
<keyword evidence="1" id="KW-1133">Transmembrane helix</keyword>
<dbReference type="InterPro" id="IPR000863">
    <property type="entry name" value="Sulfotransferase_dom"/>
</dbReference>
<dbReference type="Gene3D" id="3.40.50.300">
    <property type="entry name" value="P-loop containing nucleotide triphosphate hydrolases"/>
    <property type="match status" value="1"/>
</dbReference>
<comment type="caution">
    <text evidence="3">The sequence shown here is derived from an EMBL/GenBank/DDBJ whole genome shotgun (WGS) entry which is preliminary data.</text>
</comment>
<sequence>MSLCSKSCSNSMRSSKLKTATFVSVAIGIYYLLSLSGHRSIIEGQLGILSTSEGDSNGDGFNREYLLAPEVQYTPKIAWLMSFPNSGTSFTMSLVGRASNRSFATNYADEVTPRDISSASLNIYHHRHDGPFWPGMSGKILSPRPLPESFVITKTHCGSRCMYCGPEVYVVTADDFLSSCSSGHARIANKTEAVDVHYPPERVASAIHLIRDPFTNIISRFHQRRKNQEDKNLTEWLSQHPNNSTGFQRWCKELDNQYRQEDIEYFGLEHVPKAPCHGEFFKYAQWHSLVEDALDLISHPVPVLTVYYEDYASKLEETTETILNFLDLDLVGRIKVFKAKTEVSEYFTAEQKDSIKEFIRDVASSAAWAHIQHYF</sequence>
<protein>
    <recommendedName>
        <fullName evidence="2">Sulfotransferase domain-containing protein</fullName>
    </recommendedName>
</protein>
<dbReference type="GO" id="GO:0008146">
    <property type="term" value="F:sulfotransferase activity"/>
    <property type="evidence" value="ECO:0007669"/>
    <property type="project" value="InterPro"/>
</dbReference>